<name>A0A4V3H2G8_9FLAO</name>
<dbReference type="Proteomes" id="UP000295313">
    <property type="component" value="Unassembled WGS sequence"/>
</dbReference>
<dbReference type="Gene3D" id="3.30.65.10">
    <property type="entry name" value="Bacterial Topoisomerase I, domain 1"/>
    <property type="match status" value="1"/>
</dbReference>
<proteinExistence type="predicted"/>
<reference evidence="1 2" key="1">
    <citation type="submission" date="2019-03" db="EMBL/GenBank/DDBJ databases">
        <title>Genomic Encyclopedia of Type Strains, Phase III (KMG-III): the genomes of soil and plant-associated and newly described type strains.</title>
        <authorList>
            <person name="Whitman W."/>
        </authorList>
    </citation>
    <scope>NUCLEOTIDE SEQUENCE [LARGE SCALE GENOMIC DNA]</scope>
    <source>
        <strain evidence="1 2">CGMCC 1.12802</strain>
    </source>
</reference>
<dbReference type="EMBL" id="SOEO01000002">
    <property type="protein sequence ID" value="TDX83946.1"/>
    <property type="molecule type" value="Genomic_DNA"/>
</dbReference>
<gene>
    <name evidence="1" type="ORF">B0I22_1534</name>
</gene>
<dbReference type="RefSeq" id="WP_133944000.1">
    <property type="nucleotide sequence ID" value="NZ_SOEO01000002.1"/>
</dbReference>
<dbReference type="AlphaFoldDB" id="A0A4V3H2G8"/>
<evidence type="ECO:0000313" key="1">
    <source>
        <dbReference type="EMBL" id="TDX83946.1"/>
    </source>
</evidence>
<dbReference type="OrthoDB" id="2964928at2"/>
<dbReference type="SUPFAM" id="SSF57783">
    <property type="entry name" value="Zinc beta-ribbon"/>
    <property type="match status" value="1"/>
</dbReference>
<accession>A0A4V3H2G8</accession>
<organism evidence="1 2">
    <name type="scientific">Epilithonimonas xixisoli</name>
    <dbReference type="NCBI Taxonomy" id="1476462"/>
    <lineage>
        <taxon>Bacteria</taxon>
        <taxon>Pseudomonadati</taxon>
        <taxon>Bacteroidota</taxon>
        <taxon>Flavobacteriia</taxon>
        <taxon>Flavobacteriales</taxon>
        <taxon>Weeksellaceae</taxon>
        <taxon>Chryseobacterium group</taxon>
        <taxon>Epilithonimonas</taxon>
    </lineage>
</organism>
<comment type="caution">
    <text evidence="1">The sequence shown here is derived from an EMBL/GenBank/DDBJ whole genome shotgun (WGS) entry which is preliminary data.</text>
</comment>
<sequence length="143" mass="16894">MSLPDGAEYWQKNSFHLPNTFRHAKGVECVHNHNTETEYINDVECRACLKIIEEKRPENLMDGDAPEFYYYSKTYAKKMRKAKKEREEFNDKYGVCDCGCDWRIRLNKSNSQEFLGCSNYPKCKKTKSILKINNEKIPKTNQH</sequence>
<keyword evidence="2" id="KW-1185">Reference proteome</keyword>
<evidence type="ECO:0000313" key="2">
    <source>
        <dbReference type="Proteomes" id="UP000295313"/>
    </source>
</evidence>
<dbReference type="GO" id="GO:0016853">
    <property type="term" value="F:isomerase activity"/>
    <property type="evidence" value="ECO:0007669"/>
    <property type="project" value="UniProtKB-KW"/>
</dbReference>
<protein>
    <submittedName>
        <fullName evidence="1">Topoisomerase-like DNA binding C4 zinc finger protein</fullName>
    </submittedName>
</protein>
<keyword evidence="1" id="KW-0413">Isomerase</keyword>